<evidence type="ECO:0000259" key="7">
    <source>
        <dbReference type="Pfam" id="PF02687"/>
    </source>
</evidence>
<evidence type="ECO:0000256" key="1">
    <source>
        <dbReference type="ARBA" id="ARBA00004651"/>
    </source>
</evidence>
<evidence type="ECO:0000313" key="9">
    <source>
        <dbReference type="EMBL" id="OQP50071.1"/>
    </source>
</evidence>
<dbReference type="PANTHER" id="PTHR30572:SF18">
    <property type="entry name" value="ABC-TYPE MACROLIDE FAMILY EXPORT SYSTEM PERMEASE COMPONENT 2"/>
    <property type="match status" value="1"/>
</dbReference>
<dbReference type="Pfam" id="PF12704">
    <property type="entry name" value="MacB_PCD"/>
    <property type="match status" value="2"/>
</dbReference>
<feature type="transmembrane region" description="Helical" evidence="6">
    <location>
        <begin position="332"/>
        <end position="358"/>
    </location>
</feature>
<evidence type="ECO:0000256" key="3">
    <source>
        <dbReference type="ARBA" id="ARBA00022692"/>
    </source>
</evidence>
<evidence type="ECO:0000256" key="4">
    <source>
        <dbReference type="ARBA" id="ARBA00022989"/>
    </source>
</evidence>
<evidence type="ECO:0000256" key="5">
    <source>
        <dbReference type="ARBA" id="ARBA00023136"/>
    </source>
</evidence>
<feature type="transmembrane region" description="Helical" evidence="6">
    <location>
        <begin position="756"/>
        <end position="779"/>
    </location>
</feature>
<keyword evidence="3 6" id="KW-0812">Transmembrane</keyword>
<feature type="transmembrane region" description="Helical" evidence="6">
    <location>
        <begin position="378"/>
        <end position="402"/>
    </location>
</feature>
<feature type="transmembrane region" description="Helical" evidence="6">
    <location>
        <begin position="670"/>
        <end position="693"/>
    </location>
</feature>
<feature type="transmembrane region" description="Helical" evidence="6">
    <location>
        <begin position="427"/>
        <end position="447"/>
    </location>
</feature>
<evidence type="ECO:0000313" key="10">
    <source>
        <dbReference type="Proteomes" id="UP000192277"/>
    </source>
</evidence>
<dbReference type="InterPro" id="IPR003838">
    <property type="entry name" value="ABC3_permease_C"/>
</dbReference>
<feature type="transmembrane region" description="Helical" evidence="6">
    <location>
        <begin position="21"/>
        <end position="41"/>
    </location>
</feature>
<dbReference type="PANTHER" id="PTHR30572">
    <property type="entry name" value="MEMBRANE COMPONENT OF TRANSPORTER-RELATED"/>
    <property type="match status" value="1"/>
</dbReference>
<organism evidence="9 10">
    <name type="scientific">Niastella koreensis</name>
    <dbReference type="NCBI Taxonomy" id="354356"/>
    <lineage>
        <taxon>Bacteria</taxon>
        <taxon>Pseudomonadati</taxon>
        <taxon>Bacteroidota</taxon>
        <taxon>Chitinophagia</taxon>
        <taxon>Chitinophagales</taxon>
        <taxon>Chitinophagaceae</taxon>
        <taxon>Niastella</taxon>
    </lineage>
</organism>
<feature type="transmembrane region" description="Helical" evidence="6">
    <location>
        <begin position="284"/>
        <end position="305"/>
    </location>
</feature>
<evidence type="ECO:0008006" key="11">
    <source>
        <dbReference type="Google" id="ProtNLM"/>
    </source>
</evidence>
<feature type="domain" description="MacB-like periplasmic core" evidence="8">
    <location>
        <begin position="20"/>
        <end position="247"/>
    </location>
</feature>
<dbReference type="Proteomes" id="UP000192277">
    <property type="component" value="Unassembled WGS sequence"/>
</dbReference>
<keyword evidence="5 6" id="KW-0472">Membrane</keyword>
<feature type="domain" description="MacB-like periplasmic core" evidence="8">
    <location>
        <begin position="434"/>
        <end position="636"/>
    </location>
</feature>
<dbReference type="RefSeq" id="WP_014219391.1">
    <property type="nucleotide sequence ID" value="NZ_LWBO01000007.1"/>
</dbReference>
<dbReference type="EMBL" id="LWBO01000007">
    <property type="protein sequence ID" value="OQP50071.1"/>
    <property type="molecule type" value="Genomic_DNA"/>
</dbReference>
<proteinExistence type="predicted"/>
<evidence type="ECO:0000256" key="6">
    <source>
        <dbReference type="SAM" id="Phobius"/>
    </source>
</evidence>
<feature type="transmembrane region" description="Helical" evidence="6">
    <location>
        <begin position="714"/>
        <end position="736"/>
    </location>
</feature>
<gene>
    <name evidence="9" type="ORF">A4D02_26925</name>
</gene>
<evidence type="ECO:0000256" key="2">
    <source>
        <dbReference type="ARBA" id="ARBA00022475"/>
    </source>
</evidence>
<accession>A0ABX3NYT2</accession>
<sequence length="793" mass="87784">MFKNYLHLALRQLRRNRGYSFVNIFGLATGMAIAIVIGIWATDELSFDQGIPNGNRVVEIMQNQWPQGQTSEKTPPLYVGTTVSPALNPWLQNGNYRNVFAQTAMVLWAGRHLLVNGDKTVAQTGTSAEYTFPLIFGYRFLSGTAASMRDPNTALISRSTAIALYGTENAVGKTFKYENRRPFVVGGVYADQPANSSLHEYDFFISMASEETNWVRIIDDFENHSCRMFARLAGNITADQATARIKNICSPHVKYAYENYQVLPYPSLYLHYDDTNSLSGGRIVYVRMLGIIGVFILLLACINFMNLATARSEKRAKEVGIRKTIGSLRSHLIAQFLGESVMLACFSFIIAIALAALTLPWFNQLAGKTMTFPWTNPLFWVLALICTLITGLLAGSYPAFYLSGFRPVKVLKGIVKAGKGASNPRKVLVVIQFSISLALIIGTIVVFRQIRFAKDQPLGYNQGGLITVPANTQELDAHYEALRQGLLNTGMVANIANASADINAFYRNNRLEWEGMSEEAKTVSFRDVFVNADFGPTIGWSIIKGRDFSRAYLTDSTAAIVNETGARILGFKDPIGKTIKHWGKTYTIVGVAKNMISNNPYYPVQPAVFMGEGGHSVFTIRIKPGVPVRTALAAMEPVFKRFNPASPFIYSFIDEEYQKKFNTESRIGNLATVFSGLAILISCLGLFGLASFVAEQRTKEIGVRKVLGARVIGLWALLSADFIKLVALSMLIAIPLSYYCMNQWLQNYVLHTSLSAWIFVIAGLGLLFITLATVSYQAVRAALMNPIKSLRTE</sequence>
<evidence type="ECO:0000259" key="8">
    <source>
        <dbReference type="Pfam" id="PF12704"/>
    </source>
</evidence>
<protein>
    <recommendedName>
        <fullName evidence="11">FtsX-like permease family protein</fullName>
    </recommendedName>
</protein>
<name>A0ABX3NYT2_9BACT</name>
<comment type="caution">
    <text evidence="9">The sequence shown here is derived from an EMBL/GenBank/DDBJ whole genome shotgun (WGS) entry which is preliminary data.</text>
</comment>
<comment type="subcellular location">
    <subcellularLocation>
        <location evidence="1">Cell membrane</location>
        <topology evidence="1">Multi-pass membrane protein</topology>
    </subcellularLocation>
</comment>
<feature type="domain" description="ABC3 transporter permease C-terminal" evidence="7">
    <location>
        <begin position="673"/>
        <end position="786"/>
    </location>
</feature>
<dbReference type="Pfam" id="PF02687">
    <property type="entry name" value="FtsX"/>
    <property type="match status" value="2"/>
</dbReference>
<keyword evidence="4 6" id="KW-1133">Transmembrane helix</keyword>
<keyword evidence="2" id="KW-1003">Cell membrane</keyword>
<reference evidence="9 10" key="1">
    <citation type="submission" date="2016-04" db="EMBL/GenBank/DDBJ databases">
        <authorList>
            <person name="Chen L."/>
            <person name="Zhuang W."/>
            <person name="Wang G."/>
        </authorList>
    </citation>
    <scope>NUCLEOTIDE SEQUENCE [LARGE SCALE GENOMIC DNA]</scope>
    <source>
        <strain evidence="10">GR20</strain>
    </source>
</reference>
<keyword evidence="10" id="KW-1185">Reference proteome</keyword>
<dbReference type="InterPro" id="IPR025857">
    <property type="entry name" value="MacB_PCD"/>
</dbReference>
<feature type="domain" description="ABC3 transporter permease C-terminal" evidence="7">
    <location>
        <begin position="291"/>
        <end position="402"/>
    </location>
</feature>
<dbReference type="InterPro" id="IPR050250">
    <property type="entry name" value="Macrolide_Exporter_MacB"/>
</dbReference>